<accession>A0A9X9WRA7</accession>
<comment type="caution">
    <text evidence="3">The sequence shown here is derived from an EMBL/GenBank/DDBJ whole genome shotgun (WGS) entry which is preliminary data.</text>
</comment>
<reference evidence="3" key="2">
    <citation type="journal article" date="2021" name="Syst. Appl. Microbiol.">
        <title>Roseomonas hellenica sp. nov., isolated from roots of wild-growing Alkanna tinctoria.</title>
        <authorList>
            <person name="Rat A."/>
            <person name="Naranjo H.D."/>
            <person name="Lebbe L."/>
            <person name="Cnockaert M."/>
            <person name="Krigas N."/>
            <person name="Grigoriadou K."/>
            <person name="Maloupa E."/>
            <person name="Willems A."/>
        </authorList>
    </citation>
    <scope>NUCLEOTIDE SEQUENCE</scope>
    <source>
        <strain evidence="3">LMG 31231</strain>
    </source>
</reference>
<sequence length="403" mass="43283">MPGPLDGIRVLDLTSTLMGPYATQTLADMGAEVVKVEPPEGDIVRHIGPSRNAGMGPIFLNTNRGKQSLVLDLKKPDGLAAALRLAARSDVLVYNLRPHSMEKLGLGYEAVAKVNPRIVYAGVYGFGQDGPYAALPAYDDLMQGATGVAALNARIHGGTPGYVPLGLVDRIVGLAASGAISAALLHREKTGQGQRVDVPMFETMLPFVLGDHLGGLSYDPPLDQGGYARMLSPGRRPYRTRDGWICAMVYTDKHWRAFCAGLGMPDLVATDPRFADHGARIAHIDEILDMVSGIMAQRDTAEWMEFFIKADIPAMPVNEIAALFDDPHLRATGFFEDEDHPTEGRLRRPAIGPRWSGSPTGERRAAPRLGADGAAVLRDAGYTQDEIAQLAALGVTRLPESGD</sequence>
<organism evidence="3 4">
    <name type="scientific">Neoroseomonas soli</name>
    <dbReference type="NCBI Taxonomy" id="1081025"/>
    <lineage>
        <taxon>Bacteria</taxon>
        <taxon>Pseudomonadati</taxon>
        <taxon>Pseudomonadota</taxon>
        <taxon>Alphaproteobacteria</taxon>
        <taxon>Acetobacterales</taxon>
        <taxon>Acetobacteraceae</taxon>
        <taxon>Neoroseomonas</taxon>
    </lineage>
</organism>
<proteinExistence type="predicted"/>
<dbReference type="SUPFAM" id="SSF89796">
    <property type="entry name" value="CoA-transferase family III (CaiB/BaiF)"/>
    <property type="match status" value="1"/>
</dbReference>
<evidence type="ECO:0000313" key="3">
    <source>
        <dbReference type="EMBL" id="MBR0669686.1"/>
    </source>
</evidence>
<dbReference type="Gene3D" id="3.40.50.10540">
    <property type="entry name" value="Crotonobetainyl-coa:carnitine coa-transferase, domain 1"/>
    <property type="match status" value="1"/>
</dbReference>
<dbReference type="Gene3D" id="3.30.1540.10">
    <property type="entry name" value="formyl-coa transferase, domain 3"/>
    <property type="match status" value="1"/>
</dbReference>
<dbReference type="InterPro" id="IPR003673">
    <property type="entry name" value="CoA-Trfase_fam_III"/>
</dbReference>
<dbReference type="Pfam" id="PF02515">
    <property type="entry name" value="CoA_transf_3"/>
    <property type="match status" value="1"/>
</dbReference>
<name>A0A9X9WRA7_9PROT</name>
<protein>
    <submittedName>
        <fullName evidence="3">CoA transferase</fullName>
    </submittedName>
</protein>
<dbReference type="Proteomes" id="UP001138751">
    <property type="component" value="Unassembled WGS sequence"/>
</dbReference>
<gene>
    <name evidence="3" type="ORF">GXW76_00750</name>
</gene>
<keyword evidence="4" id="KW-1185">Reference proteome</keyword>
<dbReference type="EMBL" id="JAAEDM010000001">
    <property type="protein sequence ID" value="MBR0669686.1"/>
    <property type="molecule type" value="Genomic_DNA"/>
</dbReference>
<evidence type="ECO:0000313" key="4">
    <source>
        <dbReference type="Proteomes" id="UP001138751"/>
    </source>
</evidence>
<dbReference type="PANTHER" id="PTHR48207:SF4">
    <property type="entry name" value="BLL6097 PROTEIN"/>
    <property type="match status" value="1"/>
</dbReference>
<evidence type="ECO:0000256" key="1">
    <source>
        <dbReference type="ARBA" id="ARBA00022679"/>
    </source>
</evidence>
<dbReference type="InterPro" id="IPR023606">
    <property type="entry name" value="CoA-Trfase_III_dom_1_sf"/>
</dbReference>
<keyword evidence="1 3" id="KW-0808">Transferase</keyword>
<dbReference type="InterPro" id="IPR050483">
    <property type="entry name" value="CoA-transferase_III_domain"/>
</dbReference>
<feature type="region of interest" description="Disordered" evidence="2">
    <location>
        <begin position="334"/>
        <end position="369"/>
    </location>
</feature>
<evidence type="ECO:0000256" key="2">
    <source>
        <dbReference type="SAM" id="MobiDB-lite"/>
    </source>
</evidence>
<dbReference type="InterPro" id="IPR044855">
    <property type="entry name" value="CoA-Trfase_III_dom3_sf"/>
</dbReference>
<dbReference type="PANTHER" id="PTHR48207">
    <property type="entry name" value="SUCCINATE--HYDROXYMETHYLGLUTARATE COA-TRANSFERASE"/>
    <property type="match status" value="1"/>
</dbReference>
<dbReference type="RefSeq" id="WP_211860040.1">
    <property type="nucleotide sequence ID" value="NZ_JAAEDM010000001.1"/>
</dbReference>
<reference evidence="3" key="1">
    <citation type="submission" date="2020-01" db="EMBL/GenBank/DDBJ databases">
        <authorList>
            <person name="Rat A."/>
        </authorList>
    </citation>
    <scope>NUCLEOTIDE SEQUENCE</scope>
    <source>
        <strain evidence="3">LMG 31231</strain>
    </source>
</reference>
<dbReference type="AlphaFoldDB" id="A0A9X9WRA7"/>
<dbReference type="GO" id="GO:0008410">
    <property type="term" value="F:CoA-transferase activity"/>
    <property type="evidence" value="ECO:0007669"/>
    <property type="project" value="TreeGrafter"/>
</dbReference>